<feature type="transmembrane region" description="Helical" evidence="7">
    <location>
        <begin position="153"/>
        <end position="174"/>
    </location>
</feature>
<keyword evidence="4" id="KW-0029">Amino-acid transport</keyword>
<dbReference type="GO" id="GO:0016020">
    <property type="term" value="C:membrane"/>
    <property type="evidence" value="ECO:0007669"/>
    <property type="project" value="UniProtKB-SubCell"/>
</dbReference>
<dbReference type="EMBL" id="LNRQ01000009">
    <property type="protein sequence ID" value="KZM81756.1"/>
    <property type="molecule type" value="Genomic_DNA"/>
</dbReference>
<comment type="subcellular location">
    <subcellularLocation>
        <location evidence="1">Membrane</location>
    </subcellularLocation>
</comment>
<evidence type="ECO:0000256" key="4">
    <source>
        <dbReference type="ARBA" id="ARBA00022970"/>
    </source>
</evidence>
<comment type="caution">
    <text evidence="9">The sequence shown here is derived from an EMBL/GenBank/DDBJ whole genome shotgun (WGS) entry which is preliminary data.</text>
</comment>
<evidence type="ECO:0000256" key="6">
    <source>
        <dbReference type="ARBA" id="ARBA00023136"/>
    </source>
</evidence>
<reference evidence="9" key="1">
    <citation type="journal article" date="2016" name="Nat. Genet.">
        <title>A high-quality carrot genome assembly provides new insights into carotenoid accumulation and asterid genome evolution.</title>
        <authorList>
            <person name="Iorizzo M."/>
            <person name="Ellison S."/>
            <person name="Senalik D."/>
            <person name="Zeng P."/>
            <person name="Satapoomin P."/>
            <person name="Huang J."/>
            <person name="Bowman M."/>
            <person name="Iovene M."/>
            <person name="Sanseverino W."/>
            <person name="Cavagnaro P."/>
            <person name="Yildiz M."/>
            <person name="Macko-Podgorni A."/>
            <person name="Moranska E."/>
            <person name="Grzebelus E."/>
            <person name="Grzebelus D."/>
            <person name="Ashrafi H."/>
            <person name="Zheng Z."/>
            <person name="Cheng S."/>
            <person name="Spooner D."/>
            <person name="Van Deynze A."/>
            <person name="Simon P."/>
        </authorList>
    </citation>
    <scope>NUCLEOTIDE SEQUENCE [LARGE SCALE GENOMIC DNA]</scope>
    <source>
        <tissue evidence="9">Leaf</tissue>
    </source>
</reference>
<evidence type="ECO:0000313" key="9">
    <source>
        <dbReference type="EMBL" id="KZM81756.1"/>
    </source>
</evidence>
<organism evidence="9">
    <name type="scientific">Daucus carota subsp. sativus</name>
    <name type="common">Carrot</name>
    <dbReference type="NCBI Taxonomy" id="79200"/>
    <lineage>
        <taxon>Eukaryota</taxon>
        <taxon>Viridiplantae</taxon>
        <taxon>Streptophyta</taxon>
        <taxon>Embryophyta</taxon>
        <taxon>Tracheophyta</taxon>
        <taxon>Spermatophyta</taxon>
        <taxon>Magnoliopsida</taxon>
        <taxon>eudicotyledons</taxon>
        <taxon>Gunneridae</taxon>
        <taxon>Pentapetalae</taxon>
        <taxon>asterids</taxon>
        <taxon>campanulids</taxon>
        <taxon>Apiales</taxon>
        <taxon>Apiaceae</taxon>
        <taxon>Apioideae</taxon>
        <taxon>Scandiceae</taxon>
        <taxon>Daucinae</taxon>
        <taxon>Daucus</taxon>
        <taxon>Daucus sect. Daucus</taxon>
    </lineage>
</organism>
<evidence type="ECO:0000259" key="8">
    <source>
        <dbReference type="Pfam" id="PF01490"/>
    </source>
</evidence>
<dbReference type="PANTHER" id="PTHR48017">
    <property type="entry name" value="OS05G0424000 PROTEIN-RELATED"/>
    <property type="match status" value="1"/>
</dbReference>
<evidence type="ECO:0000256" key="1">
    <source>
        <dbReference type="ARBA" id="ARBA00004370"/>
    </source>
</evidence>
<feature type="transmembrane region" description="Helical" evidence="7">
    <location>
        <begin position="312"/>
        <end position="334"/>
    </location>
</feature>
<evidence type="ECO:0000256" key="3">
    <source>
        <dbReference type="ARBA" id="ARBA00022692"/>
    </source>
</evidence>
<feature type="domain" description="Amino acid transporter transmembrane" evidence="8">
    <location>
        <begin position="138"/>
        <end position="337"/>
    </location>
</feature>
<dbReference type="InterPro" id="IPR013057">
    <property type="entry name" value="AA_transpt_TM"/>
</dbReference>
<feature type="transmembrane region" description="Helical" evidence="7">
    <location>
        <begin position="281"/>
        <end position="300"/>
    </location>
</feature>
<dbReference type="Pfam" id="PF01490">
    <property type="entry name" value="Aa_trans"/>
    <property type="match status" value="2"/>
</dbReference>
<dbReference type="STRING" id="79200.A0A175YDP3"/>
<evidence type="ECO:0000256" key="2">
    <source>
        <dbReference type="ARBA" id="ARBA00022448"/>
    </source>
</evidence>
<keyword evidence="5 7" id="KW-1133">Transmembrane helix</keyword>
<dbReference type="GO" id="GO:0006865">
    <property type="term" value="P:amino acid transport"/>
    <property type="evidence" value="ECO:0007669"/>
    <property type="project" value="UniProtKB-KW"/>
</dbReference>
<feature type="transmembrane region" description="Helical" evidence="7">
    <location>
        <begin position="255"/>
        <end position="275"/>
    </location>
</feature>
<evidence type="ECO:0000256" key="5">
    <source>
        <dbReference type="ARBA" id="ARBA00022989"/>
    </source>
</evidence>
<feature type="transmembrane region" description="Helical" evidence="7">
    <location>
        <begin position="40"/>
        <end position="62"/>
    </location>
</feature>
<dbReference type="Gramene" id="KZM81756">
    <property type="protein sequence ID" value="KZM81756"/>
    <property type="gene ID" value="DCAR_029369"/>
</dbReference>
<gene>
    <name evidence="9" type="ORF">DCAR_029369</name>
</gene>
<evidence type="ECO:0000256" key="7">
    <source>
        <dbReference type="SAM" id="Phobius"/>
    </source>
</evidence>
<sequence>MTFPVEEGACTEIYDGGAYTEIYDDEDFDEDGRPKRTGTLVTTMAHMITPVMGSGVLSLAWAVAQLGWIAGTCSLIIFSLITLYTSHLLADCYRCPQTGKRNYSYMDAVKSTLGNATPERSVTGVPVGWNGLTREDKDTIKSSPKEKKVMKNAISLATLAITVFYMLCGLIGYAAFGSSAPGNLLAGFGSFKPLWIVDLANISLAVHLFGAYQAASQPIYAFVESWSFKKWPNNEFITREYSITDGCYSFNFFRLVWRTLYVVLATILAMLFPFFNHFVGLLGAITFWPLTVYFPIEMYIAQRKIVRFSRKWYGLQILSLFCVIVSLLAAAGSVRGLVKAVQTSSLLRHVP</sequence>
<name>A0A175YDP3_DAUCS</name>
<dbReference type="OMA" id="EGACTEI"/>
<protein>
    <recommendedName>
        <fullName evidence="8">Amino acid transporter transmembrane domain-containing protein</fullName>
    </recommendedName>
</protein>
<dbReference type="AlphaFoldDB" id="A0A175YDP3"/>
<feature type="domain" description="Amino acid transporter transmembrane" evidence="8">
    <location>
        <begin position="37"/>
        <end position="115"/>
    </location>
</feature>
<feature type="transmembrane region" description="Helical" evidence="7">
    <location>
        <begin position="68"/>
        <end position="90"/>
    </location>
</feature>
<keyword evidence="3 7" id="KW-0812">Transmembrane</keyword>
<keyword evidence="2" id="KW-0813">Transport</keyword>
<feature type="transmembrane region" description="Helical" evidence="7">
    <location>
        <begin position="194"/>
        <end position="212"/>
    </location>
</feature>
<keyword evidence="6 7" id="KW-0472">Membrane</keyword>
<proteinExistence type="predicted"/>
<accession>A0A175YDP3</accession>